<proteinExistence type="predicted"/>
<evidence type="ECO:0000313" key="1">
    <source>
        <dbReference type="EMBL" id="GGM72979.1"/>
    </source>
</evidence>
<organism evidence="1 2">
    <name type="scientific">Dyadobacter beijingensis</name>
    <dbReference type="NCBI Taxonomy" id="365489"/>
    <lineage>
        <taxon>Bacteria</taxon>
        <taxon>Pseudomonadati</taxon>
        <taxon>Bacteroidota</taxon>
        <taxon>Cytophagia</taxon>
        <taxon>Cytophagales</taxon>
        <taxon>Spirosomataceae</taxon>
        <taxon>Dyadobacter</taxon>
    </lineage>
</organism>
<dbReference type="EMBL" id="BMLI01000001">
    <property type="protein sequence ID" value="GGM72979.1"/>
    <property type="molecule type" value="Genomic_DNA"/>
</dbReference>
<comment type="caution">
    <text evidence="1">The sequence shown here is derived from an EMBL/GenBank/DDBJ whole genome shotgun (WGS) entry which is preliminary data.</text>
</comment>
<keyword evidence="2" id="KW-1185">Reference proteome</keyword>
<gene>
    <name evidence="1" type="ORF">GCM10010967_00550</name>
</gene>
<evidence type="ECO:0000313" key="2">
    <source>
        <dbReference type="Proteomes" id="UP000632339"/>
    </source>
</evidence>
<reference evidence="2" key="1">
    <citation type="journal article" date="2019" name="Int. J. Syst. Evol. Microbiol.">
        <title>The Global Catalogue of Microorganisms (GCM) 10K type strain sequencing project: providing services to taxonomists for standard genome sequencing and annotation.</title>
        <authorList>
            <consortium name="The Broad Institute Genomics Platform"/>
            <consortium name="The Broad Institute Genome Sequencing Center for Infectious Disease"/>
            <person name="Wu L."/>
            <person name="Ma J."/>
        </authorList>
    </citation>
    <scope>NUCLEOTIDE SEQUENCE [LARGE SCALE GENOMIC DNA]</scope>
    <source>
        <strain evidence="2">CGMCC 1.6375</strain>
    </source>
</reference>
<name>A0ABQ2HDI4_9BACT</name>
<accession>A0ABQ2HDI4</accession>
<dbReference type="Proteomes" id="UP000632339">
    <property type="component" value="Unassembled WGS sequence"/>
</dbReference>
<protein>
    <submittedName>
        <fullName evidence="1">Uncharacterized protein</fullName>
    </submittedName>
</protein>
<sequence>MEDIPSLWPNDILDATHVLLPVTILNEQARQLGQMTRNVLLGDVSTQKIAIGATHQGDDVQPGILNTLKVAVPAFGNYDFDLVRVVQESFLPYPATIYAPLIDSKYTAENSDQLIEILRSIFSHKSTVETFQSLILQSRSA</sequence>
<dbReference type="RefSeq" id="WP_019941408.1">
    <property type="nucleotide sequence ID" value="NZ_BMLI01000001.1"/>
</dbReference>